<dbReference type="Pfam" id="PF17170">
    <property type="entry name" value="DUF5128"/>
    <property type="match status" value="1"/>
</dbReference>
<feature type="transmembrane region" description="Helical" evidence="3">
    <location>
        <begin position="163"/>
        <end position="182"/>
    </location>
</feature>
<keyword evidence="3" id="KW-1133">Transmembrane helix</keyword>
<dbReference type="InterPro" id="IPR011029">
    <property type="entry name" value="DEATH-like_dom_sf"/>
</dbReference>
<feature type="repeat" description="NHL" evidence="2">
    <location>
        <begin position="216"/>
        <end position="253"/>
    </location>
</feature>
<dbReference type="GO" id="GO:0043161">
    <property type="term" value="P:proteasome-mediated ubiquitin-dependent protein catabolic process"/>
    <property type="evidence" value="ECO:0007669"/>
    <property type="project" value="TreeGrafter"/>
</dbReference>
<dbReference type="Gene3D" id="2.120.10.30">
    <property type="entry name" value="TolB, C-terminal domain"/>
    <property type="match status" value="2"/>
</dbReference>
<dbReference type="InterPro" id="IPR011042">
    <property type="entry name" value="6-blade_b-propeller_TolB-like"/>
</dbReference>
<dbReference type="InterPro" id="IPR001875">
    <property type="entry name" value="DED_dom"/>
</dbReference>
<evidence type="ECO:0000313" key="6">
    <source>
        <dbReference type="Proteomes" id="UP000663852"/>
    </source>
</evidence>
<keyword evidence="3" id="KW-0812">Transmembrane</keyword>
<keyword evidence="3" id="KW-0472">Membrane</keyword>
<keyword evidence="1" id="KW-0677">Repeat</keyword>
<accession>A0A814F7F3</accession>
<dbReference type="GO" id="GO:0061630">
    <property type="term" value="F:ubiquitin protein ligase activity"/>
    <property type="evidence" value="ECO:0007669"/>
    <property type="project" value="TreeGrafter"/>
</dbReference>
<evidence type="ECO:0000313" key="5">
    <source>
        <dbReference type="EMBL" id="CAF0977561.1"/>
    </source>
</evidence>
<feature type="repeat" description="NHL" evidence="2">
    <location>
        <begin position="409"/>
        <end position="445"/>
    </location>
</feature>
<proteinExistence type="predicted"/>
<reference evidence="5" key="1">
    <citation type="submission" date="2021-02" db="EMBL/GenBank/DDBJ databases">
        <authorList>
            <person name="Nowell W R."/>
        </authorList>
    </citation>
    <scope>NUCLEOTIDE SEQUENCE</scope>
</reference>
<evidence type="ECO:0000256" key="1">
    <source>
        <dbReference type="ARBA" id="ARBA00022737"/>
    </source>
</evidence>
<dbReference type="CDD" id="cd05819">
    <property type="entry name" value="NHL"/>
    <property type="match status" value="1"/>
</dbReference>
<dbReference type="InterPro" id="IPR050952">
    <property type="entry name" value="TRIM-NHL_E3_ligases"/>
</dbReference>
<feature type="domain" description="DED" evidence="4">
    <location>
        <begin position="6"/>
        <end position="86"/>
    </location>
</feature>
<organism evidence="5 6">
    <name type="scientific">Adineta ricciae</name>
    <name type="common">Rotifer</name>
    <dbReference type="NCBI Taxonomy" id="249248"/>
    <lineage>
        <taxon>Eukaryota</taxon>
        <taxon>Metazoa</taxon>
        <taxon>Spiralia</taxon>
        <taxon>Gnathifera</taxon>
        <taxon>Rotifera</taxon>
        <taxon>Eurotatoria</taxon>
        <taxon>Bdelloidea</taxon>
        <taxon>Adinetida</taxon>
        <taxon>Adinetidae</taxon>
        <taxon>Adineta</taxon>
    </lineage>
</organism>
<name>A0A814F7F3_ADIRI</name>
<dbReference type="GO" id="GO:0042981">
    <property type="term" value="P:regulation of apoptotic process"/>
    <property type="evidence" value="ECO:0007669"/>
    <property type="project" value="InterPro"/>
</dbReference>
<protein>
    <recommendedName>
        <fullName evidence="4">DED domain-containing protein</fullName>
    </recommendedName>
</protein>
<dbReference type="PROSITE" id="PS51125">
    <property type="entry name" value="NHL"/>
    <property type="match status" value="3"/>
</dbReference>
<evidence type="ECO:0000259" key="4">
    <source>
        <dbReference type="PROSITE" id="PS50168"/>
    </source>
</evidence>
<gene>
    <name evidence="5" type="ORF">EDS130_LOCUS13695</name>
</gene>
<comment type="caution">
    <text evidence="5">The sequence shown here is derived from an EMBL/GenBank/DDBJ whole genome shotgun (WGS) entry which is preliminary data.</text>
</comment>
<dbReference type="SUPFAM" id="SSF101898">
    <property type="entry name" value="NHL repeat"/>
    <property type="match status" value="1"/>
</dbReference>
<sequence length="500" mass="56887">MSGQFDFRALLIKVQDLLSDGDRVRLHFLLGDDIPRNLRDNPSLSGTLSVLESLFDKDMISEQDCDYLIEAFKKIHCYDAAKRLQEHQRAHTHRHGRNCSLQHILVDDSENDGHMATDESILQTHEYSETTPVTTQFELEQEVNPRSQLFTTIFRQPCNIREIILTSIVLLLLLALVSLIIFRKKCVSSKNETFLVRVGQMKWEHEGITVAGGYGIGSELNQLNYPWGIFVDRNNSIFIADCLNHRVMKWNLKENRGEIVAGGNGQGSKIDQFVCPSDIAIDQENQLLYVCDHENRRVVQWSLTNKSDIHIIIPNIDCFGVVMDNRRYLYVSNRVKNEVIRLKLGEKKGTLVAGGNGKGNRFNQLNYPGFMSIDDEYALYVSDIHNHRIMKWKENAKDGIVVAGGNGDGNGLNQLSYPRGVVVDELKRVYVSDNMNHRVMQWCKDCSKGEILVGGNGAGKGSHQLFYPTGIAFDRKRNLYVADNTNHRIQKFVVDEEDTI</sequence>
<feature type="repeat" description="NHL" evidence="2">
    <location>
        <begin position="459"/>
        <end position="495"/>
    </location>
</feature>
<dbReference type="GO" id="GO:0008270">
    <property type="term" value="F:zinc ion binding"/>
    <property type="evidence" value="ECO:0007669"/>
    <property type="project" value="UniProtKB-KW"/>
</dbReference>
<dbReference type="PANTHER" id="PTHR24104">
    <property type="entry name" value="E3 UBIQUITIN-PROTEIN LIGASE NHLRC1-RELATED"/>
    <property type="match status" value="1"/>
</dbReference>
<dbReference type="SUPFAM" id="SSF47986">
    <property type="entry name" value="DEATH domain"/>
    <property type="match status" value="1"/>
</dbReference>
<evidence type="ECO:0000256" key="3">
    <source>
        <dbReference type="SAM" id="Phobius"/>
    </source>
</evidence>
<dbReference type="InterPro" id="IPR001258">
    <property type="entry name" value="NHL_repeat"/>
</dbReference>
<dbReference type="Proteomes" id="UP000663852">
    <property type="component" value="Unassembled WGS sequence"/>
</dbReference>
<evidence type="ECO:0000256" key="2">
    <source>
        <dbReference type="PROSITE-ProRule" id="PRU00504"/>
    </source>
</evidence>
<dbReference type="PANTHER" id="PTHR24104:SF25">
    <property type="entry name" value="PROTEIN LIN-41"/>
    <property type="match status" value="1"/>
</dbReference>
<dbReference type="PROSITE" id="PS50168">
    <property type="entry name" value="DED"/>
    <property type="match status" value="1"/>
</dbReference>
<dbReference type="OrthoDB" id="10296377at2759"/>
<dbReference type="Gene3D" id="1.10.533.10">
    <property type="entry name" value="Death Domain, Fas"/>
    <property type="match status" value="1"/>
</dbReference>
<dbReference type="GO" id="GO:0000209">
    <property type="term" value="P:protein polyubiquitination"/>
    <property type="evidence" value="ECO:0007669"/>
    <property type="project" value="TreeGrafter"/>
</dbReference>
<dbReference type="EMBL" id="CAJNOJ010000055">
    <property type="protein sequence ID" value="CAF0977561.1"/>
    <property type="molecule type" value="Genomic_DNA"/>
</dbReference>
<dbReference type="Pfam" id="PF01436">
    <property type="entry name" value="NHL"/>
    <property type="match status" value="2"/>
</dbReference>
<dbReference type="AlphaFoldDB" id="A0A814F7F3"/>